<evidence type="ECO:0000313" key="2">
    <source>
        <dbReference type="Proteomes" id="UP000198604"/>
    </source>
</evidence>
<name>A0A0E4CT43_9STRE</name>
<dbReference type="OrthoDB" id="2232646at2"/>
<dbReference type="RefSeq" id="WP_093650893.1">
    <property type="nucleotide sequence ID" value="NZ_CTEN01000003.1"/>
</dbReference>
<reference evidence="2" key="1">
    <citation type="submission" date="2015-03" db="EMBL/GenBank/DDBJ databases">
        <authorList>
            <person name="Urmite Genomes"/>
        </authorList>
    </citation>
    <scope>NUCLEOTIDE SEQUENCE [LARGE SCALE GENOMIC DNA]</scope>
    <source>
        <strain evidence="2">FF10</strain>
    </source>
</reference>
<keyword evidence="2" id="KW-1185">Reference proteome</keyword>
<sequence>METQAVKEKIAQMKSKYLDEAAADQERKSSFSDEKKASAIKKKLVHLESLRCQKMRSGEDLAEVEAKISKLKTDFKSL</sequence>
<gene>
    <name evidence="1" type="ORF">BN1356_01680</name>
</gene>
<dbReference type="Proteomes" id="UP000198604">
    <property type="component" value="Unassembled WGS sequence"/>
</dbReference>
<evidence type="ECO:0000313" key="1">
    <source>
        <dbReference type="EMBL" id="CQR25339.1"/>
    </source>
</evidence>
<organism evidence="1 2">
    <name type="scientific">Streptococcus varani</name>
    <dbReference type="NCBI Taxonomy" id="1608583"/>
    <lineage>
        <taxon>Bacteria</taxon>
        <taxon>Bacillati</taxon>
        <taxon>Bacillota</taxon>
        <taxon>Bacilli</taxon>
        <taxon>Lactobacillales</taxon>
        <taxon>Streptococcaceae</taxon>
        <taxon>Streptococcus</taxon>
    </lineage>
</organism>
<dbReference type="STRING" id="1608583.BN1356_01680"/>
<accession>A0A0E4CT43</accession>
<proteinExistence type="predicted"/>
<dbReference type="EMBL" id="CTEN01000003">
    <property type="protein sequence ID" value="CQR25339.1"/>
    <property type="molecule type" value="Genomic_DNA"/>
</dbReference>
<protein>
    <submittedName>
        <fullName evidence="1">Uncharacterized protein</fullName>
    </submittedName>
</protein>
<dbReference type="AlphaFoldDB" id="A0A0E4CT43"/>